<reference evidence="2 3" key="1">
    <citation type="submission" date="2020-04" db="EMBL/GenBank/DDBJ databases">
        <title>Thalassotalea sp. M1531, isolated from the surface of marine red alga.</title>
        <authorList>
            <person name="Pang L."/>
            <person name="Lu D.-C."/>
        </authorList>
    </citation>
    <scope>NUCLEOTIDE SEQUENCE [LARGE SCALE GENOMIC DNA]</scope>
    <source>
        <strain evidence="2 3">M1531</strain>
    </source>
</reference>
<dbReference type="EMBL" id="JABBXH010000006">
    <property type="protein sequence ID" value="NMP33051.1"/>
    <property type="molecule type" value="Genomic_DNA"/>
</dbReference>
<evidence type="ECO:0000313" key="3">
    <source>
        <dbReference type="Proteomes" id="UP000568664"/>
    </source>
</evidence>
<feature type="domain" description="BioF2-like acetyltransferase" evidence="1">
    <location>
        <begin position="161"/>
        <end position="303"/>
    </location>
</feature>
<dbReference type="AlphaFoldDB" id="A0A7Y0Q8B3"/>
<protein>
    <submittedName>
        <fullName evidence="2">GNAT family N-acetyltransferase</fullName>
    </submittedName>
</protein>
<dbReference type="InterPro" id="IPR038740">
    <property type="entry name" value="BioF2-like_GNAT_dom"/>
</dbReference>
<dbReference type="SUPFAM" id="SSF55729">
    <property type="entry name" value="Acyl-CoA N-acyltransferases (Nat)"/>
    <property type="match status" value="1"/>
</dbReference>
<dbReference type="Proteomes" id="UP000568664">
    <property type="component" value="Unassembled WGS sequence"/>
</dbReference>
<dbReference type="InterPro" id="IPR016181">
    <property type="entry name" value="Acyl_CoA_acyltransferase"/>
</dbReference>
<gene>
    <name evidence="2" type="ORF">HII17_15950</name>
</gene>
<keyword evidence="2" id="KW-0808">Transferase</keyword>
<proteinExistence type="predicted"/>
<evidence type="ECO:0000313" key="2">
    <source>
        <dbReference type="EMBL" id="NMP33051.1"/>
    </source>
</evidence>
<comment type="caution">
    <text evidence="2">The sequence shown here is derived from an EMBL/GenBank/DDBJ whole genome shotgun (WGS) entry which is preliminary data.</text>
</comment>
<evidence type="ECO:0000259" key="1">
    <source>
        <dbReference type="Pfam" id="PF13480"/>
    </source>
</evidence>
<dbReference type="Gene3D" id="3.40.630.30">
    <property type="match status" value="1"/>
</dbReference>
<name>A0A7Y0Q8B3_9GAMM</name>
<dbReference type="Pfam" id="PF13480">
    <property type="entry name" value="Acetyltransf_6"/>
    <property type="match status" value="1"/>
</dbReference>
<sequence length="344" mass="39943">MEWQVSNLDNYDGDLWQDWQQLAEKAHNNNPMLHHLFVQKIAKYFPANIFVAKATNTQNDIIALMLLEPCRKGKWRIFKPSQAQAALVVVLAGERLQLKGLFSLLPDFVYQIDMHSLDPREHKILIEALPEHAVSIAATNITIEVQGNFDSYWEKRIKVLKKNMRRYHNRIDKEQGTLTVDIYSLVQDVSDGVDRYGMIESRGWKGKIGTALHPGNTQGAFYRELMKDFAKDKNALVIELKLGGNIVASRLCLFNQDILVILKTTYEESYKRFAVGKVLLYHLVKYIFDHKLTNTIDFYTNANRDQVDWSSEQRTMLNATLYRYKWLDALVSTIKKVRFKVRKA</sequence>
<accession>A0A7Y0Q8B3</accession>
<organism evidence="2 3">
    <name type="scientific">Thalassotalea algicola</name>
    <dbReference type="NCBI Taxonomy" id="2716224"/>
    <lineage>
        <taxon>Bacteria</taxon>
        <taxon>Pseudomonadati</taxon>
        <taxon>Pseudomonadota</taxon>
        <taxon>Gammaproteobacteria</taxon>
        <taxon>Alteromonadales</taxon>
        <taxon>Colwelliaceae</taxon>
        <taxon>Thalassotalea</taxon>
    </lineage>
</organism>
<keyword evidence="3" id="KW-1185">Reference proteome</keyword>
<dbReference type="GO" id="GO:0016740">
    <property type="term" value="F:transferase activity"/>
    <property type="evidence" value="ECO:0007669"/>
    <property type="project" value="UniProtKB-KW"/>
</dbReference>